<dbReference type="SMART" id="SM00530">
    <property type="entry name" value="HTH_XRE"/>
    <property type="match status" value="1"/>
</dbReference>
<dbReference type="Gene3D" id="1.10.260.40">
    <property type="entry name" value="lambda repressor-like DNA-binding domains"/>
    <property type="match status" value="1"/>
</dbReference>
<accession>A0A3E3ILC0</accession>
<dbReference type="Pfam" id="PF13443">
    <property type="entry name" value="HTH_26"/>
    <property type="match status" value="1"/>
</dbReference>
<dbReference type="InterPro" id="IPR001387">
    <property type="entry name" value="Cro/C1-type_HTH"/>
</dbReference>
<dbReference type="AlphaFoldDB" id="A0A3E3ILC0"/>
<dbReference type="CDD" id="cd00093">
    <property type="entry name" value="HTH_XRE"/>
    <property type="match status" value="1"/>
</dbReference>
<evidence type="ECO:0000259" key="1">
    <source>
        <dbReference type="PROSITE" id="PS50943"/>
    </source>
</evidence>
<feature type="domain" description="HTH cro/C1-type" evidence="1">
    <location>
        <begin position="49"/>
        <end position="101"/>
    </location>
</feature>
<reference evidence="2 3" key="1">
    <citation type="submission" date="2018-08" db="EMBL/GenBank/DDBJ databases">
        <title>A genome reference for cultivated species of the human gut microbiota.</title>
        <authorList>
            <person name="Zou Y."/>
            <person name="Xue W."/>
            <person name="Luo G."/>
        </authorList>
    </citation>
    <scope>NUCLEOTIDE SEQUENCE [LARGE SCALE GENOMIC DNA]</scope>
    <source>
        <strain evidence="2 3">TF05-12AC</strain>
    </source>
</reference>
<name>A0A3E3ILC0_9FIRM</name>
<comment type="caution">
    <text evidence="2">The sequence shown here is derived from an EMBL/GenBank/DDBJ whole genome shotgun (WGS) entry which is preliminary data.</text>
</comment>
<evidence type="ECO:0000313" key="2">
    <source>
        <dbReference type="EMBL" id="RGE67860.1"/>
    </source>
</evidence>
<sequence>MGNAIFPERFARSADIGSSLVCANWSVIKMADKHPANQPEETTVLYQNIKAICDERNISIAKIAKNAGVSESTIANWKKERSWMRSLPAVSKSLGISIDSLFNANCNETFVNQIMHILEGVTLDEKSTKIIIKLILAITE</sequence>
<dbReference type="Proteomes" id="UP000260828">
    <property type="component" value="Unassembled WGS sequence"/>
</dbReference>
<evidence type="ECO:0000313" key="3">
    <source>
        <dbReference type="Proteomes" id="UP000260828"/>
    </source>
</evidence>
<proteinExistence type="predicted"/>
<dbReference type="SUPFAM" id="SSF47413">
    <property type="entry name" value="lambda repressor-like DNA-binding domains"/>
    <property type="match status" value="1"/>
</dbReference>
<dbReference type="InterPro" id="IPR010982">
    <property type="entry name" value="Lambda_DNA-bd_dom_sf"/>
</dbReference>
<dbReference type="EMBL" id="QVME01000004">
    <property type="protein sequence ID" value="RGE67860.1"/>
    <property type="molecule type" value="Genomic_DNA"/>
</dbReference>
<dbReference type="PROSITE" id="PS50943">
    <property type="entry name" value="HTH_CROC1"/>
    <property type="match status" value="1"/>
</dbReference>
<protein>
    <submittedName>
        <fullName evidence="2">XRE family transcriptional regulator</fullName>
    </submittedName>
</protein>
<gene>
    <name evidence="2" type="ORF">DXC40_09230</name>
</gene>
<dbReference type="GO" id="GO:0003677">
    <property type="term" value="F:DNA binding"/>
    <property type="evidence" value="ECO:0007669"/>
    <property type="project" value="InterPro"/>
</dbReference>
<organism evidence="2 3">
    <name type="scientific">Anaerotruncus colihominis</name>
    <dbReference type="NCBI Taxonomy" id="169435"/>
    <lineage>
        <taxon>Bacteria</taxon>
        <taxon>Bacillati</taxon>
        <taxon>Bacillota</taxon>
        <taxon>Clostridia</taxon>
        <taxon>Eubacteriales</taxon>
        <taxon>Oscillospiraceae</taxon>
        <taxon>Anaerotruncus</taxon>
    </lineage>
</organism>